<dbReference type="InterPro" id="IPR027278">
    <property type="entry name" value="ACCD_DCysDesulf"/>
</dbReference>
<comment type="similarity">
    <text evidence="2">Belongs to the ACC deaminase/D-cysteine desulfhydrase family.</text>
</comment>
<comment type="caution">
    <text evidence="5">The sequence shown here is derived from an EMBL/GenBank/DDBJ whole genome shotgun (WGS) entry which is preliminary data.</text>
</comment>
<evidence type="ECO:0000256" key="1">
    <source>
        <dbReference type="ARBA" id="ARBA00001933"/>
    </source>
</evidence>
<evidence type="ECO:0000259" key="4">
    <source>
        <dbReference type="Pfam" id="PF00291"/>
    </source>
</evidence>
<protein>
    <submittedName>
        <fullName evidence="5">1-aminocyclopropane-1-carboxylate deaminase/D-cysteine desulfhydrase</fullName>
    </submittedName>
</protein>
<organism evidence="5 6">
    <name type="scientific">Paractinoplanes rhizophilus</name>
    <dbReference type="NCBI Taxonomy" id="1416877"/>
    <lineage>
        <taxon>Bacteria</taxon>
        <taxon>Bacillati</taxon>
        <taxon>Actinomycetota</taxon>
        <taxon>Actinomycetes</taxon>
        <taxon>Micromonosporales</taxon>
        <taxon>Micromonosporaceae</taxon>
        <taxon>Paractinoplanes</taxon>
    </lineage>
</organism>
<dbReference type="PANTHER" id="PTHR43780:SF2">
    <property type="entry name" value="1-AMINOCYCLOPROPANE-1-CARBOXYLATE DEAMINASE-RELATED"/>
    <property type="match status" value="1"/>
</dbReference>
<dbReference type="PANTHER" id="PTHR43780">
    <property type="entry name" value="1-AMINOCYCLOPROPANE-1-CARBOXYLATE DEAMINASE-RELATED"/>
    <property type="match status" value="1"/>
</dbReference>
<dbReference type="InterPro" id="IPR036052">
    <property type="entry name" value="TrpB-like_PALP_sf"/>
</dbReference>
<evidence type="ECO:0000313" key="5">
    <source>
        <dbReference type="EMBL" id="MFC7273471.1"/>
    </source>
</evidence>
<proteinExistence type="inferred from homology"/>
<dbReference type="Pfam" id="PF00291">
    <property type="entry name" value="PALP"/>
    <property type="match status" value="1"/>
</dbReference>
<gene>
    <name evidence="5" type="ORF">ACFQS1_05715</name>
</gene>
<dbReference type="PIRSF" id="PIRSF006278">
    <property type="entry name" value="ACCD_DCysDesulf"/>
    <property type="match status" value="1"/>
</dbReference>
<dbReference type="Gene3D" id="3.40.50.1100">
    <property type="match status" value="2"/>
</dbReference>
<name>A0ABW2HKW1_9ACTN</name>
<dbReference type="Proteomes" id="UP001596548">
    <property type="component" value="Unassembled WGS sequence"/>
</dbReference>
<dbReference type="EMBL" id="JBHTBJ010000002">
    <property type="protein sequence ID" value="MFC7273471.1"/>
    <property type="molecule type" value="Genomic_DNA"/>
</dbReference>
<keyword evidence="3" id="KW-0663">Pyridoxal phosphate</keyword>
<dbReference type="RefSeq" id="WP_378965000.1">
    <property type="nucleotide sequence ID" value="NZ_JBHTBJ010000002.1"/>
</dbReference>
<evidence type="ECO:0000256" key="2">
    <source>
        <dbReference type="ARBA" id="ARBA00008639"/>
    </source>
</evidence>
<keyword evidence="6" id="KW-1185">Reference proteome</keyword>
<sequence length="278" mass="30546">MFRLPSPLHALGDDRLAAAGLRMFLKRDDLIHPDFPGNKWRKLKYNLEAARAAGHTTLLTFGGAYSNHLLATAAAGHHFPFKTVGIVRGEHRDPRNPVLAAAVRHGMRLEYVSRADYRRRSDPAFVTKLAEAFGDPYCIPEGGANRPGVRGCAELVDEIDVPFDVLCCSVGTGATLAGAAAGLAPTQRAIGYAALKGDFLRDDVRRLQQRPTDNWEIDTGHHFGGYAKRTEALDAFVADFRRRHGITLSWVYEAKMMYGIFAGLSRFRPGTTIVTVIA</sequence>
<dbReference type="InterPro" id="IPR001926">
    <property type="entry name" value="TrpB-like_PALP"/>
</dbReference>
<comment type="cofactor">
    <cofactor evidence="1">
        <name>pyridoxal 5'-phosphate</name>
        <dbReference type="ChEBI" id="CHEBI:597326"/>
    </cofactor>
</comment>
<reference evidence="6" key="1">
    <citation type="journal article" date="2019" name="Int. J. Syst. Evol. Microbiol.">
        <title>The Global Catalogue of Microorganisms (GCM) 10K type strain sequencing project: providing services to taxonomists for standard genome sequencing and annotation.</title>
        <authorList>
            <consortium name="The Broad Institute Genomics Platform"/>
            <consortium name="The Broad Institute Genome Sequencing Center for Infectious Disease"/>
            <person name="Wu L."/>
            <person name="Ma J."/>
        </authorList>
    </citation>
    <scope>NUCLEOTIDE SEQUENCE [LARGE SCALE GENOMIC DNA]</scope>
    <source>
        <strain evidence="6">XZYJT-10</strain>
    </source>
</reference>
<evidence type="ECO:0000256" key="3">
    <source>
        <dbReference type="ARBA" id="ARBA00022898"/>
    </source>
</evidence>
<accession>A0ABW2HKW1</accession>
<feature type="domain" description="Tryptophan synthase beta chain-like PALP" evidence="4">
    <location>
        <begin position="16"/>
        <end position="277"/>
    </location>
</feature>
<evidence type="ECO:0000313" key="6">
    <source>
        <dbReference type="Proteomes" id="UP001596548"/>
    </source>
</evidence>
<dbReference type="SUPFAM" id="SSF53686">
    <property type="entry name" value="Tryptophan synthase beta subunit-like PLP-dependent enzymes"/>
    <property type="match status" value="1"/>
</dbReference>